<proteinExistence type="predicted"/>
<keyword evidence="1" id="KW-0812">Transmembrane</keyword>
<organism evidence="2 3">
    <name type="scientific">[Clostridium] ultunense Esp</name>
    <dbReference type="NCBI Taxonomy" id="1288971"/>
    <lineage>
        <taxon>Bacteria</taxon>
        <taxon>Bacillati</taxon>
        <taxon>Bacillota</taxon>
        <taxon>Tissierellia</taxon>
        <taxon>Tissierellales</taxon>
        <taxon>Tepidimicrobiaceae</taxon>
        <taxon>Schnuerera</taxon>
    </lineage>
</organism>
<dbReference type="HOGENOM" id="CLU_097912_0_0_9"/>
<dbReference type="PANTHER" id="PTHR37305">
    <property type="entry name" value="INTEGRAL MEMBRANE PROTEIN-RELATED"/>
    <property type="match status" value="1"/>
</dbReference>
<dbReference type="OrthoDB" id="1711106at2"/>
<dbReference type="EMBL" id="LT669839">
    <property type="protein sequence ID" value="SHD78454.1"/>
    <property type="molecule type" value="Genomic_DNA"/>
</dbReference>
<dbReference type="AlphaFoldDB" id="M1Z6G8"/>
<accession>M1Z6G8</accession>
<keyword evidence="3" id="KW-1185">Reference proteome</keyword>
<feature type="transmembrane region" description="Helical" evidence="1">
    <location>
        <begin position="220"/>
        <end position="242"/>
    </location>
</feature>
<feature type="transmembrane region" description="Helical" evidence="1">
    <location>
        <begin position="144"/>
        <end position="164"/>
    </location>
</feature>
<evidence type="ECO:0000313" key="3">
    <source>
        <dbReference type="Proteomes" id="UP000245423"/>
    </source>
</evidence>
<reference evidence="2 3" key="1">
    <citation type="submission" date="2016-11" db="EMBL/GenBank/DDBJ databases">
        <authorList>
            <person name="Manzoor S."/>
        </authorList>
    </citation>
    <scope>NUCLEOTIDE SEQUENCE [LARGE SCALE GENOMIC DNA]</scope>
    <source>
        <strain evidence="2">Clostridium ultunense strain Esp</strain>
    </source>
</reference>
<feature type="transmembrane region" description="Helical" evidence="1">
    <location>
        <begin position="21"/>
        <end position="43"/>
    </location>
</feature>
<sequence length="247" mass="27853">MEIFKAVYINEIFKISKKKKITAALIFSALSVIVLAIVVYSLNNFAGIRVTGSSEFSIMVLTILSYSIFPLFTTFICIDMFAGEFADHTIKVTLTGPASRIKVFLGKVLTVATFIIGNLVFVMVLSVIASLFINRNIPNLFKIIISYIMAFMPIFIFALIVILISNITKGTTSAFMLSIFMFLVFNGLNLVFPQIKSFLFTSTFDWYRLILGNYINFSKILRIFLILLGYGIMLIAAGYYLFEKKDI</sequence>
<feature type="transmembrane region" description="Helical" evidence="1">
    <location>
        <begin position="176"/>
        <end position="200"/>
    </location>
</feature>
<dbReference type="RefSeq" id="WP_005582838.1">
    <property type="nucleotide sequence ID" value="NZ_LT669839.1"/>
</dbReference>
<keyword evidence="1" id="KW-1133">Transmembrane helix</keyword>
<feature type="transmembrane region" description="Helical" evidence="1">
    <location>
        <begin position="104"/>
        <end position="132"/>
    </location>
</feature>
<evidence type="ECO:0000313" key="2">
    <source>
        <dbReference type="EMBL" id="SHD78454.1"/>
    </source>
</evidence>
<dbReference type="Proteomes" id="UP000245423">
    <property type="component" value="Chromosome 1"/>
</dbReference>
<dbReference type="PANTHER" id="PTHR37305:SF1">
    <property type="entry name" value="MEMBRANE PROTEIN"/>
    <property type="match status" value="1"/>
</dbReference>
<dbReference type="Pfam" id="PF12730">
    <property type="entry name" value="ABC2_membrane_4"/>
    <property type="match status" value="1"/>
</dbReference>
<name>M1Z6G8_9FIRM</name>
<feature type="transmembrane region" description="Helical" evidence="1">
    <location>
        <begin position="63"/>
        <end position="83"/>
    </location>
</feature>
<protein>
    <submittedName>
        <fullName evidence="2">Membrane spanning protein</fullName>
    </submittedName>
</protein>
<evidence type="ECO:0000256" key="1">
    <source>
        <dbReference type="SAM" id="Phobius"/>
    </source>
</evidence>
<gene>
    <name evidence="2" type="ORF">CUESP1_3126</name>
</gene>
<keyword evidence="1" id="KW-0472">Membrane</keyword>